<proteinExistence type="predicted"/>
<dbReference type="RefSeq" id="WP_334489169.1">
    <property type="nucleotide sequence ID" value="NZ_JAZHRV010000001.1"/>
</dbReference>
<keyword evidence="2" id="KW-1185">Reference proteome</keyword>
<organism evidence="1 2">
    <name type="scientific">Bradyrhizobium algeriense</name>
    <dbReference type="NCBI Taxonomy" id="634784"/>
    <lineage>
        <taxon>Bacteria</taxon>
        <taxon>Pseudomonadati</taxon>
        <taxon>Pseudomonadota</taxon>
        <taxon>Alphaproteobacteria</taxon>
        <taxon>Hyphomicrobiales</taxon>
        <taxon>Nitrobacteraceae</taxon>
        <taxon>Bradyrhizobium</taxon>
    </lineage>
</organism>
<dbReference type="Proteomes" id="UP001364224">
    <property type="component" value="Unassembled WGS sequence"/>
</dbReference>
<evidence type="ECO:0000313" key="2">
    <source>
        <dbReference type="Proteomes" id="UP001364224"/>
    </source>
</evidence>
<accession>A0ABU8BNT0</accession>
<comment type="caution">
    <text evidence="1">The sequence shown here is derived from an EMBL/GenBank/DDBJ whole genome shotgun (WGS) entry which is preliminary data.</text>
</comment>
<gene>
    <name evidence="1" type="ORF">V1286_007750</name>
</gene>
<protein>
    <submittedName>
        <fullName evidence="1">Uncharacterized protein</fullName>
    </submittedName>
</protein>
<dbReference type="EMBL" id="JAZHRV010000001">
    <property type="protein sequence ID" value="MEH2560221.1"/>
    <property type="molecule type" value="Genomic_DNA"/>
</dbReference>
<name>A0ABU8BNT0_9BRAD</name>
<reference evidence="1 2" key="1">
    <citation type="submission" date="2024-02" db="EMBL/GenBank/DDBJ databases">
        <title>Adaptive strategies in a cosmopolitan and abundant soil bacterium.</title>
        <authorList>
            <person name="Carini P."/>
        </authorList>
    </citation>
    <scope>NUCLEOTIDE SEQUENCE [LARGE SCALE GENOMIC DNA]</scope>
    <source>
        <strain evidence="1 2">AZCC 1608</strain>
    </source>
</reference>
<sequence>MPIYRLLQNVPLGPDEVKRLADAYEHTLSVLSVKDRNDPLAEFIAKKIIEIGQTGLKDPAQISARAIEELGLP</sequence>
<evidence type="ECO:0000313" key="1">
    <source>
        <dbReference type="EMBL" id="MEH2560221.1"/>
    </source>
</evidence>